<evidence type="ECO:0000313" key="4">
    <source>
        <dbReference type="Proteomes" id="UP000029096"/>
    </source>
</evidence>
<proteinExistence type="predicted"/>
<dbReference type="InterPro" id="IPR006073">
    <property type="entry name" value="GTP-bd"/>
</dbReference>
<name>A0A086ZJ45_9BIFI</name>
<evidence type="ECO:0000256" key="1">
    <source>
        <dbReference type="SAM" id="MobiDB-lite"/>
    </source>
</evidence>
<feature type="compositionally biased region" description="Polar residues" evidence="1">
    <location>
        <begin position="439"/>
        <end position="452"/>
    </location>
</feature>
<evidence type="ECO:0000313" key="3">
    <source>
        <dbReference type="EMBL" id="KFI46545.1"/>
    </source>
</evidence>
<feature type="compositionally biased region" description="Basic and acidic residues" evidence="1">
    <location>
        <begin position="1"/>
        <end position="10"/>
    </location>
</feature>
<dbReference type="InterPro" id="IPR027417">
    <property type="entry name" value="P-loop_NTPase"/>
</dbReference>
<dbReference type="Proteomes" id="UP000029096">
    <property type="component" value="Unassembled WGS sequence"/>
</dbReference>
<dbReference type="OrthoDB" id="9255830at2"/>
<protein>
    <submittedName>
        <fullName evidence="3">GTP-binding protein</fullName>
    </submittedName>
</protein>
<keyword evidence="4" id="KW-1185">Reference proteome</keyword>
<reference evidence="3 4" key="1">
    <citation type="submission" date="2014-03" db="EMBL/GenBank/DDBJ databases">
        <title>Genomics of Bifidobacteria.</title>
        <authorList>
            <person name="Ventura M."/>
            <person name="Milani C."/>
            <person name="Lugli G.A."/>
        </authorList>
    </citation>
    <scope>NUCLEOTIDE SEQUENCE [LARGE SCALE GENOMIC DNA]</scope>
    <source>
        <strain evidence="3 4">DSM 22767</strain>
    </source>
</reference>
<feature type="region of interest" description="Disordered" evidence="1">
    <location>
        <begin position="1"/>
        <end position="23"/>
    </location>
</feature>
<accession>A0A086ZJ45</accession>
<gene>
    <name evidence="3" type="ORF">BBOH_0014</name>
</gene>
<dbReference type="Pfam" id="PF01926">
    <property type="entry name" value="MMR_HSR1"/>
    <property type="match status" value="1"/>
</dbReference>
<dbReference type="SUPFAM" id="SSF52540">
    <property type="entry name" value="P-loop containing nucleoside triphosphate hydrolases"/>
    <property type="match status" value="1"/>
</dbReference>
<dbReference type="EMBL" id="JGYP01000001">
    <property type="protein sequence ID" value="KFI46545.1"/>
    <property type="molecule type" value="Genomic_DNA"/>
</dbReference>
<feature type="compositionally biased region" description="Basic and acidic residues" evidence="1">
    <location>
        <begin position="426"/>
        <end position="438"/>
    </location>
</feature>
<evidence type="ECO:0000259" key="2">
    <source>
        <dbReference type="Pfam" id="PF01926"/>
    </source>
</evidence>
<dbReference type="STRING" id="1437606.BBOH_0014"/>
<feature type="domain" description="G" evidence="2">
    <location>
        <begin position="31"/>
        <end position="156"/>
    </location>
</feature>
<dbReference type="eggNOG" id="COG5019">
    <property type="taxonomic scope" value="Bacteria"/>
</dbReference>
<dbReference type="CDD" id="cd00882">
    <property type="entry name" value="Ras_like_GTPase"/>
    <property type="match status" value="1"/>
</dbReference>
<dbReference type="Gene3D" id="3.40.50.300">
    <property type="entry name" value="P-loop containing nucleotide triphosphate hydrolases"/>
    <property type="match status" value="1"/>
</dbReference>
<dbReference type="AlphaFoldDB" id="A0A086ZJ45"/>
<feature type="region of interest" description="Disordered" evidence="1">
    <location>
        <begin position="415"/>
        <end position="452"/>
    </location>
</feature>
<dbReference type="RefSeq" id="WP_052118078.1">
    <property type="nucleotide sequence ID" value="NZ_JDUS01000001.1"/>
</dbReference>
<dbReference type="GO" id="GO:0005525">
    <property type="term" value="F:GTP binding"/>
    <property type="evidence" value="ECO:0007669"/>
    <property type="project" value="InterPro"/>
</dbReference>
<comment type="caution">
    <text evidence="3">The sequence shown here is derived from an EMBL/GenBank/DDBJ whole genome shotgun (WGS) entry which is preliminary data.</text>
</comment>
<dbReference type="eggNOG" id="COG3597">
    <property type="taxonomic scope" value="Bacteria"/>
</dbReference>
<organism evidence="3 4">
    <name type="scientific">Bifidobacterium bohemicum DSM 22767</name>
    <dbReference type="NCBI Taxonomy" id="1437606"/>
    <lineage>
        <taxon>Bacteria</taxon>
        <taxon>Bacillati</taxon>
        <taxon>Actinomycetota</taxon>
        <taxon>Actinomycetes</taxon>
        <taxon>Bifidobacteriales</taxon>
        <taxon>Bifidobacteriaceae</taxon>
        <taxon>Bifidobacterium</taxon>
    </lineage>
</organism>
<sequence length="452" mass="50130">MGYDEFENHNSKQRSMRNSEAESIKNQKGNVLILGNSGVGKSTLINAVFGENIAETGFGNKGTTARIEPYENDNIPFRLIDTIGFEPTWFKRRTAIRAVDRWTKASFAGNDQDRQINAIWLCFDGTNSKIFDQTVKAMVHAIGHWNQVPVIAVVTKSYSVPDREQNIRIIREAFRKKGVVRLREIIPVVAQTFTLNDDAFAPPEGIDKLLDVTNRLMPEGIQAAETTIHRLRHHRKQWEAQAVALSAAAAAFGIGAGAAKRAQVSAHEILISAEIAEIKQIGKIYEMNQDCIEWMKGNILASMTKTTITSFLDTVATHIAIKKFKNAQYVVDGVVAAAIVMLIGERSIYEFDRIYQGHESPNDEDGIKQSVDGMLFSPDFIDMVSEIGLQALNGLPVDEVAKSIMRFFGKADSTDATCMTGESSEPVDRQIQKQRNTEKSATSGKNTSSRTK</sequence>